<dbReference type="EC" id="2.7.13.3" evidence="2"/>
<dbReference type="Pfam" id="PF02518">
    <property type="entry name" value="HATPase_c"/>
    <property type="match status" value="1"/>
</dbReference>
<keyword evidence="6" id="KW-0902">Two-component regulatory system</keyword>
<protein>
    <recommendedName>
        <fullName evidence="2">histidine kinase</fullName>
        <ecNumber evidence="2">2.7.13.3</ecNumber>
    </recommendedName>
</protein>
<evidence type="ECO:0000259" key="8">
    <source>
        <dbReference type="PROSITE" id="PS50109"/>
    </source>
</evidence>
<dbReference type="CDD" id="cd16922">
    <property type="entry name" value="HATPase_EvgS-ArcB-TorS-like"/>
    <property type="match status" value="1"/>
</dbReference>
<dbReference type="SUPFAM" id="SSF55781">
    <property type="entry name" value="GAF domain-like"/>
    <property type="match status" value="1"/>
</dbReference>
<evidence type="ECO:0000256" key="2">
    <source>
        <dbReference type="ARBA" id="ARBA00012438"/>
    </source>
</evidence>
<organism evidence="10 11">
    <name type="scientific">Roseimaritima ulvae</name>
    <dbReference type="NCBI Taxonomy" id="980254"/>
    <lineage>
        <taxon>Bacteria</taxon>
        <taxon>Pseudomonadati</taxon>
        <taxon>Planctomycetota</taxon>
        <taxon>Planctomycetia</taxon>
        <taxon>Pirellulales</taxon>
        <taxon>Pirellulaceae</taxon>
        <taxon>Roseimaritima</taxon>
    </lineage>
</organism>
<dbReference type="Gene3D" id="3.30.565.10">
    <property type="entry name" value="Histidine kinase-like ATPase, C-terminal domain"/>
    <property type="match status" value="1"/>
</dbReference>
<keyword evidence="3 7" id="KW-0597">Phosphoprotein</keyword>
<dbReference type="Pfam" id="PF13185">
    <property type="entry name" value="GAF_2"/>
    <property type="match status" value="1"/>
</dbReference>
<sequence>MTTPLQPWAPRLPQAYNEAIDGIAVGPYVGSCGSAVCRGERVVVEDIQSDPLWKEFKEVAGRHGLGACWSQPIRASDGRILGTTAIYFPTTRAPVAGELKALESTAHFAGIAIERPQAQAALRESEKNARQASVSKSEFLANMSHEIRTPMAAILGHADVLLTHLKDADNRGCVDTIKRNGNHLLELINDILDLSRIEAGKLDVELESCKLAEILADIWSLMHIRVEGRAVDLQVVCDGKLPTFISTDPKRLRQVLINLIGNAIKFTEEGQVKLLTSCVRREEQYAIRFEVQDTGIGISQEHMTKLFKPFSQADSSVTRKFGGTGLGLSISKRLVSMLGGQLTVASQLGVGSTFCVELPVGELKDVAFSECEIEKVSNEAEAEVARRKESLNCRILLVDDRRDVRFLAQHILEGAGAVTVTATDGREGIAAIRTAEEEGVPFDIVVMDMQMPIMDGYAATSELRAKGFNRPIIAMTANAMAGDAERCLNVGCDDYQSKPVDAAELISKVRRLTETISLETLQANRDQRKAAMRNANSAETNGNHKRVLVVDPSVDAARATAALLELEGYRTTLCHSGQAAMHLITEASPSCMVMDVALPDMNGQEIARELRRNGFRGLLIALSNKTEKDQDLLEAGFDHQLMKPAPKGKLVELISAHADKSGLAEDESSTAQ</sequence>
<feature type="modified residue" description="4-aspartylphosphate" evidence="7">
    <location>
        <position position="595"/>
    </location>
</feature>
<dbReference type="Gene3D" id="3.40.50.2300">
    <property type="match status" value="2"/>
</dbReference>
<dbReference type="CDD" id="cd00082">
    <property type="entry name" value="HisKA"/>
    <property type="match status" value="1"/>
</dbReference>
<evidence type="ECO:0000256" key="1">
    <source>
        <dbReference type="ARBA" id="ARBA00000085"/>
    </source>
</evidence>
<dbReference type="PROSITE" id="PS50110">
    <property type="entry name" value="RESPONSE_REGULATORY"/>
    <property type="match status" value="2"/>
</dbReference>
<dbReference type="SMART" id="SM00388">
    <property type="entry name" value="HisKA"/>
    <property type="match status" value="1"/>
</dbReference>
<evidence type="ECO:0000313" key="11">
    <source>
        <dbReference type="Proteomes" id="UP000325286"/>
    </source>
</evidence>
<keyword evidence="4 10" id="KW-0808">Transferase</keyword>
<feature type="domain" description="Response regulatory" evidence="9">
    <location>
        <begin position="394"/>
        <end position="513"/>
    </location>
</feature>
<feature type="domain" description="Histidine kinase" evidence="8">
    <location>
        <begin position="142"/>
        <end position="362"/>
    </location>
</feature>
<dbReference type="PANTHER" id="PTHR45339">
    <property type="entry name" value="HYBRID SIGNAL TRANSDUCTION HISTIDINE KINASE J"/>
    <property type="match status" value="1"/>
</dbReference>
<dbReference type="AlphaFoldDB" id="A0A5B9QI62"/>
<evidence type="ECO:0000256" key="7">
    <source>
        <dbReference type="PROSITE-ProRule" id="PRU00169"/>
    </source>
</evidence>
<dbReference type="Gene3D" id="1.10.287.130">
    <property type="match status" value="1"/>
</dbReference>
<dbReference type="PROSITE" id="PS50109">
    <property type="entry name" value="HIS_KIN"/>
    <property type="match status" value="1"/>
</dbReference>
<dbReference type="InterPro" id="IPR011006">
    <property type="entry name" value="CheY-like_superfamily"/>
</dbReference>
<dbReference type="InterPro" id="IPR005467">
    <property type="entry name" value="His_kinase_dom"/>
</dbReference>
<evidence type="ECO:0000259" key="9">
    <source>
        <dbReference type="PROSITE" id="PS50110"/>
    </source>
</evidence>
<dbReference type="InterPro" id="IPR029016">
    <property type="entry name" value="GAF-like_dom_sf"/>
</dbReference>
<comment type="catalytic activity">
    <reaction evidence="1">
        <text>ATP + protein L-histidine = ADP + protein N-phospho-L-histidine.</text>
        <dbReference type="EC" id="2.7.13.3"/>
    </reaction>
</comment>
<keyword evidence="11" id="KW-1185">Reference proteome</keyword>
<feature type="modified residue" description="4-aspartylphosphate" evidence="7">
    <location>
        <position position="448"/>
    </location>
</feature>
<gene>
    <name evidence="10" type="primary">rpfC_1</name>
    <name evidence="10" type="ORF">UC8_07750</name>
</gene>
<dbReference type="KEGG" id="rul:UC8_07750"/>
<dbReference type="Pfam" id="PF00072">
    <property type="entry name" value="Response_reg"/>
    <property type="match status" value="2"/>
</dbReference>
<dbReference type="Gene3D" id="3.30.450.40">
    <property type="match status" value="1"/>
</dbReference>
<dbReference type="Proteomes" id="UP000325286">
    <property type="component" value="Chromosome"/>
</dbReference>
<feature type="domain" description="Response regulatory" evidence="9">
    <location>
        <begin position="546"/>
        <end position="658"/>
    </location>
</feature>
<dbReference type="GO" id="GO:0000155">
    <property type="term" value="F:phosphorelay sensor kinase activity"/>
    <property type="evidence" value="ECO:0007669"/>
    <property type="project" value="InterPro"/>
</dbReference>
<dbReference type="InterPro" id="IPR003018">
    <property type="entry name" value="GAF"/>
</dbReference>
<dbReference type="InterPro" id="IPR036890">
    <property type="entry name" value="HATPase_C_sf"/>
</dbReference>
<dbReference type="CDD" id="cd17546">
    <property type="entry name" value="REC_hyHK_CKI1_RcsC-like"/>
    <property type="match status" value="1"/>
</dbReference>
<name>A0A5B9QI62_9BACT</name>
<dbReference type="RefSeq" id="WP_084427736.1">
    <property type="nucleotide sequence ID" value="NZ_CP042914.1"/>
</dbReference>
<dbReference type="InterPro" id="IPR004358">
    <property type="entry name" value="Sig_transdc_His_kin-like_C"/>
</dbReference>
<dbReference type="SMART" id="SM00448">
    <property type="entry name" value="REC"/>
    <property type="match status" value="2"/>
</dbReference>
<dbReference type="FunFam" id="3.30.565.10:FF:000010">
    <property type="entry name" value="Sensor histidine kinase RcsC"/>
    <property type="match status" value="1"/>
</dbReference>
<evidence type="ECO:0000313" key="10">
    <source>
        <dbReference type="EMBL" id="QEG38817.1"/>
    </source>
</evidence>
<dbReference type="PANTHER" id="PTHR45339:SF1">
    <property type="entry name" value="HYBRID SIGNAL TRANSDUCTION HISTIDINE KINASE J"/>
    <property type="match status" value="1"/>
</dbReference>
<keyword evidence="5" id="KW-0418">Kinase</keyword>
<dbReference type="InterPro" id="IPR036097">
    <property type="entry name" value="HisK_dim/P_sf"/>
</dbReference>
<dbReference type="InterPro" id="IPR003661">
    <property type="entry name" value="HisK_dim/P_dom"/>
</dbReference>
<dbReference type="EMBL" id="CP042914">
    <property type="protein sequence ID" value="QEG38817.1"/>
    <property type="molecule type" value="Genomic_DNA"/>
</dbReference>
<dbReference type="InterPro" id="IPR003594">
    <property type="entry name" value="HATPase_dom"/>
</dbReference>
<dbReference type="InterPro" id="IPR001789">
    <property type="entry name" value="Sig_transdc_resp-reg_receiver"/>
</dbReference>
<evidence type="ECO:0000256" key="3">
    <source>
        <dbReference type="ARBA" id="ARBA00022553"/>
    </source>
</evidence>
<proteinExistence type="predicted"/>
<dbReference type="OrthoDB" id="229369at2"/>
<evidence type="ECO:0000256" key="4">
    <source>
        <dbReference type="ARBA" id="ARBA00022679"/>
    </source>
</evidence>
<dbReference type="PRINTS" id="PR00344">
    <property type="entry name" value="BCTRLSENSOR"/>
</dbReference>
<dbReference type="SUPFAM" id="SSF52172">
    <property type="entry name" value="CheY-like"/>
    <property type="match status" value="2"/>
</dbReference>
<dbReference type="SUPFAM" id="SSF47384">
    <property type="entry name" value="Homodimeric domain of signal transducing histidine kinase"/>
    <property type="match status" value="1"/>
</dbReference>
<accession>A0A5B9QI62</accession>
<evidence type="ECO:0000256" key="6">
    <source>
        <dbReference type="ARBA" id="ARBA00023012"/>
    </source>
</evidence>
<reference evidence="10 11" key="1">
    <citation type="submission" date="2019-08" db="EMBL/GenBank/DDBJ databases">
        <title>Deep-cultivation of Planctomycetes and their phenomic and genomic characterization uncovers novel biology.</title>
        <authorList>
            <person name="Wiegand S."/>
            <person name="Jogler M."/>
            <person name="Boedeker C."/>
            <person name="Pinto D."/>
            <person name="Vollmers J."/>
            <person name="Rivas-Marin E."/>
            <person name="Kohn T."/>
            <person name="Peeters S.H."/>
            <person name="Heuer A."/>
            <person name="Rast P."/>
            <person name="Oberbeckmann S."/>
            <person name="Bunk B."/>
            <person name="Jeske O."/>
            <person name="Meyerdierks A."/>
            <person name="Storesund J.E."/>
            <person name="Kallscheuer N."/>
            <person name="Luecker S."/>
            <person name="Lage O.M."/>
            <person name="Pohl T."/>
            <person name="Merkel B.J."/>
            <person name="Hornburger P."/>
            <person name="Mueller R.-W."/>
            <person name="Bruemmer F."/>
            <person name="Labrenz M."/>
            <person name="Spormann A.M."/>
            <person name="Op den Camp H."/>
            <person name="Overmann J."/>
            <person name="Amann R."/>
            <person name="Jetten M.S.M."/>
            <person name="Mascher T."/>
            <person name="Medema M.H."/>
            <person name="Devos D.P."/>
            <person name="Kaster A.-K."/>
            <person name="Ovreas L."/>
            <person name="Rohde M."/>
            <person name="Galperin M.Y."/>
            <person name="Jogler C."/>
        </authorList>
    </citation>
    <scope>NUCLEOTIDE SEQUENCE [LARGE SCALE GENOMIC DNA]</scope>
    <source>
        <strain evidence="10 11">UC8</strain>
    </source>
</reference>
<dbReference type="SUPFAM" id="SSF55874">
    <property type="entry name" value="ATPase domain of HSP90 chaperone/DNA topoisomerase II/histidine kinase"/>
    <property type="match status" value="1"/>
</dbReference>
<dbReference type="Pfam" id="PF00512">
    <property type="entry name" value="HisKA"/>
    <property type="match status" value="1"/>
</dbReference>
<dbReference type="SMART" id="SM00387">
    <property type="entry name" value="HATPase_c"/>
    <property type="match status" value="1"/>
</dbReference>
<evidence type="ECO:0000256" key="5">
    <source>
        <dbReference type="ARBA" id="ARBA00022777"/>
    </source>
</evidence>